<dbReference type="PANTHER" id="PTHR24173:SF74">
    <property type="entry name" value="ANKYRIN REPEAT DOMAIN-CONTAINING PROTEIN 16"/>
    <property type="match status" value="1"/>
</dbReference>
<feature type="region of interest" description="Disordered" evidence="5">
    <location>
        <begin position="568"/>
        <end position="587"/>
    </location>
</feature>
<reference evidence="6 7" key="1">
    <citation type="submission" date="2016-02" db="EMBL/GenBank/DDBJ databases">
        <title>Genome analysis of coral dinoflagellate symbionts highlights evolutionary adaptations to a symbiotic lifestyle.</title>
        <authorList>
            <person name="Aranda M."/>
            <person name="Li Y."/>
            <person name="Liew Y.J."/>
            <person name="Baumgarten S."/>
            <person name="Simakov O."/>
            <person name="Wilson M."/>
            <person name="Piel J."/>
            <person name="Ashoor H."/>
            <person name="Bougouffa S."/>
            <person name="Bajic V.B."/>
            <person name="Ryu T."/>
            <person name="Ravasi T."/>
            <person name="Bayer T."/>
            <person name="Micklem G."/>
            <person name="Kim H."/>
            <person name="Bhak J."/>
            <person name="Lajeunesse T.C."/>
            <person name="Voolstra C.R."/>
        </authorList>
    </citation>
    <scope>NUCLEOTIDE SEQUENCE [LARGE SCALE GENOMIC DNA]</scope>
    <source>
        <strain evidence="6 7">CCMP2467</strain>
    </source>
</reference>
<gene>
    <name evidence="6" type="primary">ANKRD17</name>
    <name evidence="6" type="ORF">AK812_SmicGene23813</name>
</gene>
<dbReference type="CDD" id="cd00590">
    <property type="entry name" value="RRM_SF"/>
    <property type="match status" value="1"/>
</dbReference>
<proteinExistence type="predicted"/>
<dbReference type="PROSITE" id="PS50088">
    <property type="entry name" value="ANK_REPEAT"/>
    <property type="match status" value="7"/>
</dbReference>
<dbReference type="Pfam" id="PF00023">
    <property type="entry name" value="Ank"/>
    <property type="match status" value="2"/>
</dbReference>
<dbReference type="Proteomes" id="UP000186817">
    <property type="component" value="Unassembled WGS sequence"/>
</dbReference>
<comment type="caution">
    <text evidence="6">The sequence shown here is derived from an EMBL/GenBank/DDBJ whole genome shotgun (WGS) entry which is preliminary data.</text>
</comment>
<evidence type="ECO:0000256" key="5">
    <source>
        <dbReference type="SAM" id="MobiDB-lite"/>
    </source>
</evidence>
<accession>A0A1Q9DG82</accession>
<dbReference type="InterPro" id="IPR035979">
    <property type="entry name" value="RBD_domain_sf"/>
</dbReference>
<evidence type="ECO:0000256" key="3">
    <source>
        <dbReference type="PROSITE-ProRule" id="PRU00023"/>
    </source>
</evidence>
<keyword evidence="7" id="KW-1185">Reference proteome</keyword>
<evidence type="ECO:0000313" key="6">
    <source>
        <dbReference type="EMBL" id="OLP94196.1"/>
    </source>
</evidence>
<name>A0A1Q9DG82_SYMMI</name>
<dbReference type="Pfam" id="PF12796">
    <property type="entry name" value="Ank_2"/>
    <property type="match status" value="2"/>
</dbReference>
<feature type="coiled-coil region" evidence="4">
    <location>
        <begin position="766"/>
        <end position="793"/>
    </location>
</feature>
<feature type="repeat" description="ANK" evidence="3">
    <location>
        <begin position="206"/>
        <end position="238"/>
    </location>
</feature>
<dbReference type="InterPro" id="IPR002110">
    <property type="entry name" value="Ankyrin_rpt"/>
</dbReference>
<feature type="repeat" description="ANK" evidence="3">
    <location>
        <begin position="306"/>
        <end position="338"/>
    </location>
</feature>
<dbReference type="SMART" id="SM00248">
    <property type="entry name" value="ANK"/>
    <property type="match status" value="9"/>
</dbReference>
<dbReference type="EMBL" id="LSRX01000553">
    <property type="protein sequence ID" value="OLP94196.1"/>
    <property type="molecule type" value="Genomic_DNA"/>
</dbReference>
<dbReference type="OrthoDB" id="10264606at2759"/>
<dbReference type="PANTHER" id="PTHR24173">
    <property type="entry name" value="ANKYRIN REPEAT CONTAINING"/>
    <property type="match status" value="1"/>
</dbReference>
<dbReference type="InterPro" id="IPR036770">
    <property type="entry name" value="Ankyrin_rpt-contain_sf"/>
</dbReference>
<feature type="repeat" description="ANK" evidence="3">
    <location>
        <begin position="272"/>
        <end position="304"/>
    </location>
</feature>
<dbReference type="SUPFAM" id="SSF54928">
    <property type="entry name" value="RNA-binding domain, RBD"/>
    <property type="match status" value="1"/>
</dbReference>
<dbReference type="PROSITE" id="PS50896">
    <property type="entry name" value="LISH"/>
    <property type="match status" value="1"/>
</dbReference>
<evidence type="ECO:0000256" key="2">
    <source>
        <dbReference type="ARBA" id="ARBA00023043"/>
    </source>
</evidence>
<feature type="repeat" description="ANK" evidence="3">
    <location>
        <begin position="239"/>
        <end position="271"/>
    </location>
</feature>
<organism evidence="6 7">
    <name type="scientific">Symbiodinium microadriaticum</name>
    <name type="common">Dinoflagellate</name>
    <name type="synonym">Zooxanthella microadriatica</name>
    <dbReference type="NCBI Taxonomy" id="2951"/>
    <lineage>
        <taxon>Eukaryota</taxon>
        <taxon>Sar</taxon>
        <taxon>Alveolata</taxon>
        <taxon>Dinophyceae</taxon>
        <taxon>Suessiales</taxon>
        <taxon>Symbiodiniaceae</taxon>
        <taxon>Symbiodinium</taxon>
    </lineage>
</organism>
<feature type="coiled-coil region" evidence="4">
    <location>
        <begin position="622"/>
        <end position="702"/>
    </location>
</feature>
<evidence type="ECO:0000313" key="7">
    <source>
        <dbReference type="Proteomes" id="UP000186817"/>
    </source>
</evidence>
<feature type="repeat" description="ANK" evidence="3">
    <location>
        <begin position="173"/>
        <end position="205"/>
    </location>
</feature>
<feature type="repeat" description="ANK" evidence="3">
    <location>
        <begin position="108"/>
        <end position="140"/>
    </location>
</feature>
<evidence type="ECO:0000256" key="4">
    <source>
        <dbReference type="SAM" id="Coils"/>
    </source>
</evidence>
<dbReference type="Gene3D" id="1.25.40.20">
    <property type="entry name" value="Ankyrin repeat-containing domain"/>
    <property type="match status" value="3"/>
</dbReference>
<sequence>MLRVWAASAAELAAVRGEQLSDVRSLKTSLQPVCGVTRFRQRLLHNDFSLEDDARLDAPMELQLVLLPFLEASQERVSELLRAAELGHLAKVEEMLQAPFDPNVAGQDDQTPLMLAASHGHEEAVRLLLEAGADKDQCDGSREVPLHVASRNGHAGVVRLLLEARANRQPQSCSATPLLLACSEGHLNVAKLLLEAGADMEQGNSSWNAPLHAAATSGHTEVVGLLLDSGADRQPEDPYGGTPLLLACVNGHLDVVRLLLEARADKDQGNSCGDAPLHVAAYSGHAKLVQLLLDARADKNQASGFDMETPLHAATEANHADVVRLLLNAGADKHRASGIPSETPLEVAQQRNLVDIVHLLRDESKAVASAVAAGIMATMQRHRNRRIFVRLSLASLLTGGIFGFSGPDFAESRPAVARRMIAGMFLCLTSAPAQAEEKPIFRTTKESPEIPQVLAVMLLRSTYDAVEDWGAYSTMADYQRNFALQLRDGFQSFRGRYENYDLSDLYNTSKLLASRSGGVTNRFYFSFLNDAQWRVIGRTIRRPANRERFGQFVGERLYQSILRGEELKSDVPDDSPGAPPQDSFAPIGQWPKISALTRGGDASSLTAGARQLLQYLLERGYCESFEELRAQLKEERRRTQLSSQEQRNARRTEAALLEALLADRMRLADQVQEMKCKFQAQVSELEQAHAELEKVKAELRGKLIHVNASRDSEKQLLGALLEHASYLLTAREAASERSDQKLPQELDVVQAQKPVEWQSAKTELPIQIAAREAAELRQELEDLQHKLQHEEAVNELQRASFIRWCNRHTAFEAEVGEATQTAGIIKFTTFVGGPVNLDATASLMRSNENFAPRYDQRILQAYFAECGFRAIFQDGLAENATSVGSSVAKGTRALWTLTRETDSRLHRVVDASKRSRRRPLVEVMHAGFGDPDLWLLRGLPQDTPEDALIQQLQRLGIALPAFWYLPRSRKRTLFHRGYAFIRFRTDACAGLAVAKLADPPPLLRGVRIDRSHAVTATMVNHANLWDKIVPPVCRVIPFVQRAIDPELDRFDIPPSEQDVPLTRFTKAPETLRGDLAELQGSVQLLCEREKDRVQRTRTQKAVHFGFSGTVTAAWLWVCSSCPGVGLGSLRAISS</sequence>
<protein>
    <submittedName>
        <fullName evidence="6">Ankyrin repeat domain-containing protein 17</fullName>
    </submittedName>
</protein>
<dbReference type="PRINTS" id="PR01415">
    <property type="entry name" value="ANKYRIN"/>
</dbReference>
<dbReference type="InterPro" id="IPR006594">
    <property type="entry name" value="LisH"/>
</dbReference>
<dbReference type="AlphaFoldDB" id="A0A1Q9DG82"/>
<feature type="repeat" description="ANK" evidence="3">
    <location>
        <begin position="141"/>
        <end position="167"/>
    </location>
</feature>
<keyword evidence="4" id="KW-0175">Coiled coil</keyword>
<dbReference type="GO" id="GO:0003676">
    <property type="term" value="F:nucleic acid binding"/>
    <property type="evidence" value="ECO:0007669"/>
    <property type="project" value="InterPro"/>
</dbReference>
<dbReference type="SUPFAM" id="SSF48403">
    <property type="entry name" value="Ankyrin repeat"/>
    <property type="match status" value="1"/>
</dbReference>
<keyword evidence="2 3" id="KW-0040">ANK repeat</keyword>
<dbReference type="PROSITE" id="PS50297">
    <property type="entry name" value="ANK_REP_REGION"/>
    <property type="match status" value="7"/>
</dbReference>
<evidence type="ECO:0000256" key="1">
    <source>
        <dbReference type="ARBA" id="ARBA00022737"/>
    </source>
</evidence>
<keyword evidence="1" id="KW-0677">Repeat</keyword>